<keyword evidence="2" id="KW-1185">Reference proteome</keyword>
<dbReference type="Proteomes" id="UP001178461">
    <property type="component" value="Chromosome 5"/>
</dbReference>
<evidence type="ECO:0000313" key="1">
    <source>
        <dbReference type="EMBL" id="CAI5775621.1"/>
    </source>
</evidence>
<accession>A0AA35KDL4</accession>
<gene>
    <name evidence="1" type="ORF">PODLI_1B015915</name>
</gene>
<reference evidence="1" key="1">
    <citation type="submission" date="2022-12" db="EMBL/GenBank/DDBJ databases">
        <authorList>
            <person name="Alioto T."/>
            <person name="Alioto T."/>
            <person name="Gomez Garrido J."/>
        </authorList>
    </citation>
    <scope>NUCLEOTIDE SEQUENCE</scope>
</reference>
<dbReference type="AlphaFoldDB" id="A0AA35KDL4"/>
<proteinExistence type="predicted"/>
<dbReference type="EMBL" id="OX395130">
    <property type="protein sequence ID" value="CAI5775621.1"/>
    <property type="molecule type" value="Genomic_DNA"/>
</dbReference>
<sequence length="115" mass="12827">MLLGPSVCDLCSENPRILTGFFHHPCLPEKKGSCPYIARQMETATLQTDSAADLQYHLNNINQILRLRFLLQAPALWLPAVSDTVVDIISVFGSASFSLQHHLQACKLHFVCVYS</sequence>
<name>A0AA35KDL4_9SAUR</name>
<protein>
    <submittedName>
        <fullName evidence="1">Uncharacterized protein</fullName>
    </submittedName>
</protein>
<organism evidence="1 2">
    <name type="scientific">Podarcis lilfordi</name>
    <name type="common">Lilford's wall lizard</name>
    <dbReference type="NCBI Taxonomy" id="74358"/>
    <lineage>
        <taxon>Eukaryota</taxon>
        <taxon>Metazoa</taxon>
        <taxon>Chordata</taxon>
        <taxon>Craniata</taxon>
        <taxon>Vertebrata</taxon>
        <taxon>Euteleostomi</taxon>
        <taxon>Lepidosauria</taxon>
        <taxon>Squamata</taxon>
        <taxon>Bifurcata</taxon>
        <taxon>Unidentata</taxon>
        <taxon>Episquamata</taxon>
        <taxon>Laterata</taxon>
        <taxon>Lacertibaenia</taxon>
        <taxon>Lacertidae</taxon>
        <taxon>Podarcis</taxon>
    </lineage>
</organism>
<evidence type="ECO:0000313" key="2">
    <source>
        <dbReference type="Proteomes" id="UP001178461"/>
    </source>
</evidence>